<name>A0A1R3JXV8_COCAP</name>
<protein>
    <submittedName>
        <fullName evidence="1">Uncharacterized protein</fullName>
    </submittedName>
</protein>
<evidence type="ECO:0000313" key="1">
    <source>
        <dbReference type="EMBL" id="OMO99653.1"/>
    </source>
</evidence>
<comment type="caution">
    <text evidence="1">The sequence shown here is derived from an EMBL/GenBank/DDBJ whole genome shotgun (WGS) entry which is preliminary data.</text>
</comment>
<dbReference type="Proteomes" id="UP000188268">
    <property type="component" value="Unassembled WGS sequence"/>
</dbReference>
<accession>A0A1R3JXV8</accession>
<organism evidence="1 2">
    <name type="scientific">Corchorus capsularis</name>
    <name type="common">Jute</name>
    <dbReference type="NCBI Taxonomy" id="210143"/>
    <lineage>
        <taxon>Eukaryota</taxon>
        <taxon>Viridiplantae</taxon>
        <taxon>Streptophyta</taxon>
        <taxon>Embryophyta</taxon>
        <taxon>Tracheophyta</taxon>
        <taxon>Spermatophyta</taxon>
        <taxon>Magnoliopsida</taxon>
        <taxon>eudicotyledons</taxon>
        <taxon>Gunneridae</taxon>
        <taxon>Pentapetalae</taxon>
        <taxon>rosids</taxon>
        <taxon>malvids</taxon>
        <taxon>Malvales</taxon>
        <taxon>Malvaceae</taxon>
        <taxon>Grewioideae</taxon>
        <taxon>Apeibeae</taxon>
        <taxon>Corchorus</taxon>
    </lineage>
</organism>
<keyword evidence="2" id="KW-1185">Reference proteome</keyword>
<sequence>MDIRPVIQRFSGRKSGWVYNKNQLPLFFLQEE</sequence>
<proteinExistence type="predicted"/>
<reference evidence="1 2" key="1">
    <citation type="submission" date="2013-09" db="EMBL/GenBank/DDBJ databases">
        <title>Corchorus capsularis genome sequencing.</title>
        <authorList>
            <person name="Alam M."/>
            <person name="Haque M.S."/>
            <person name="Islam M.S."/>
            <person name="Emdad E.M."/>
            <person name="Islam M.M."/>
            <person name="Ahmed B."/>
            <person name="Halim A."/>
            <person name="Hossen Q.M.M."/>
            <person name="Hossain M.Z."/>
            <person name="Ahmed R."/>
            <person name="Khan M.M."/>
            <person name="Islam R."/>
            <person name="Rashid M.M."/>
            <person name="Khan S.A."/>
            <person name="Rahman M.S."/>
            <person name="Alam M."/>
        </authorList>
    </citation>
    <scope>NUCLEOTIDE SEQUENCE [LARGE SCALE GENOMIC DNA]</scope>
    <source>
        <strain evidence="2">cv. CVL-1</strain>
        <tissue evidence="1">Whole seedling</tissue>
    </source>
</reference>
<gene>
    <name evidence="1" type="ORF">CCACVL1_03692</name>
</gene>
<evidence type="ECO:0000313" key="2">
    <source>
        <dbReference type="Proteomes" id="UP000188268"/>
    </source>
</evidence>
<dbReference type="AlphaFoldDB" id="A0A1R3JXV8"/>
<dbReference type="EMBL" id="AWWV01006817">
    <property type="protein sequence ID" value="OMO99653.1"/>
    <property type="molecule type" value="Genomic_DNA"/>
</dbReference>
<dbReference type="Gramene" id="OMO99653">
    <property type="protein sequence ID" value="OMO99653"/>
    <property type="gene ID" value="CCACVL1_03692"/>
</dbReference>